<dbReference type="AlphaFoldDB" id="X0XJJ2"/>
<dbReference type="GO" id="GO:0046872">
    <property type="term" value="F:metal ion binding"/>
    <property type="evidence" value="ECO:0007669"/>
    <property type="project" value="UniProtKB-KW"/>
</dbReference>
<evidence type="ECO:0000256" key="5">
    <source>
        <dbReference type="ARBA" id="ARBA00022741"/>
    </source>
</evidence>
<reference evidence="10" key="1">
    <citation type="journal article" date="2014" name="Front. Microbiol.">
        <title>High frequency of phylogenetically diverse reductive dehalogenase-homologous genes in deep subseafloor sedimentary metagenomes.</title>
        <authorList>
            <person name="Kawai M."/>
            <person name="Futagami T."/>
            <person name="Toyoda A."/>
            <person name="Takaki Y."/>
            <person name="Nishi S."/>
            <person name="Hori S."/>
            <person name="Arai W."/>
            <person name="Tsubouchi T."/>
            <person name="Morono Y."/>
            <person name="Uchiyama I."/>
            <person name="Ito T."/>
            <person name="Fujiyama A."/>
            <person name="Inagaki F."/>
            <person name="Takami H."/>
        </authorList>
    </citation>
    <scope>NUCLEOTIDE SEQUENCE</scope>
    <source>
        <strain evidence="10">Expedition CK06-06</strain>
    </source>
</reference>
<dbReference type="EC" id="6.5.1.8" evidence="2"/>
<evidence type="ECO:0000256" key="3">
    <source>
        <dbReference type="ARBA" id="ARBA00022598"/>
    </source>
</evidence>
<evidence type="ECO:0000256" key="6">
    <source>
        <dbReference type="ARBA" id="ARBA00023134"/>
    </source>
</evidence>
<evidence type="ECO:0000256" key="4">
    <source>
        <dbReference type="ARBA" id="ARBA00022723"/>
    </source>
</evidence>
<gene>
    <name evidence="10" type="ORF">S01H1_61614</name>
</gene>
<keyword evidence="6" id="KW-0342">GTP-binding</keyword>
<evidence type="ECO:0000256" key="1">
    <source>
        <dbReference type="ARBA" id="ARBA00001936"/>
    </source>
</evidence>
<accession>X0XJJ2</accession>
<feature type="non-terminal residue" evidence="10">
    <location>
        <position position="254"/>
    </location>
</feature>
<comment type="caution">
    <text evidence="10">The sequence shown here is derived from an EMBL/GenBank/DDBJ whole genome shotgun (WGS) entry which is preliminary data.</text>
</comment>
<evidence type="ECO:0000313" key="10">
    <source>
        <dbReference type="EMBL" id="GAG35487.1"/>
    </source>
</evidence>
<evidence type="ECO:0000256" key="9">
    <source>
        <dbReference type="SAM" id="MobiDB-lite"/>
    </source>
</evidence>
<protein>
    <recommendedName>
        <fullName evidence="2">3'-phosphate/5'-hydroxy nucleic acid ligase</fullName>
        <ecNumber evidence="2">6.5.1.8</ecNumber>
    </recommendedName>
</protein>
<keyword evidence="7" id="KW-0464">Manganese</keyword>
<sequence>QNGYGEPEDLGRIEQGGKLPGAKPEKVSKKAFQRGMNQLGTLGSGNHYLELQVVKPENIYDGEKARVLGFDRDNQITVMIHCGSRGFGHQVATDYLFEFNRVMPKYGLFTGDKELACAPYTSPEGQDYYGAMACAANSAFANRQVITHRVREGFSRIFGKSPKDLGMEIVYDVAHNIAKIEEYELDGKKEKLIIHRKGATRSFGSGHPDVPERYRSIGQPVIVGGSMESPSYLLVGTTRAEEETFGSTCHGAGR</sequence>
<dbReference type="GO" id="GO:0005525">
    <property type="term" value="F:GTP binding"/>
    <property type="evidence" value="ECO:0007669"/>
    <property type="project" value="UniProtKB-KW"/>
</dbReference>
<keyword evidence="5" id="KW-0547">Nucleotide-binding</keyword>
<dbReference type="InterPro" id="IPR001233">
    <property type="entry name" value="RtcB"/>
</dbReference>
<feature type="non-terminal residue" evidence="10">
    <location>
        <position position="1"/>
    </location>
</feature>
<dbReference type="GO" id="GO:0170057">
    <property type="term" value="F:RNA ligase (GTP) activity"/>
    <property type="evidence" value="ECO:0007669"/>
    <property type="project" value="UniProtKB-EC"/>
</dbReference>
<evidence type="ECO:0000256" key="2">
    <source>
        <dbReference type="ARBA" id="ARBA00012726"/>
    </source>
</evidence>
<keyword evidence="4" id="KW-0479">Metal-binding</keyword>
<evidence type="ECO:0000256" key="8">
    <source>
        <dbReference type="ARBA" id="ARBA00047746"/>
    </source>
</evidence>
<feature type="region of interest" description="Disordered" evidence="9">
    <location>
        <begin position="1"/>
        <end position="27"/>
    </location>
</feature>
<comment type="cofactor">
    <cofactor evidence="1">
        <name>Mn(2+)</name>
        <dbReference type="ChEBI" id="CHEBI:29035"/>
    </cofactor>
</comment>
<dbReference type="InterPro" id="IPR036025">
    <property type="entry name" value="RtcB-like_sf"/>
</dbReference>
<evidence type="ECO:0000256" key="7">
    <source>
        <dbReference type="ARBA" id="ARBA00023211"/>
    </source>
</evidence>
<comment type="catalytic activity">
    <reaction evidence="8">
        <text>a 3'-end 3'-phospho-ribonucleotide-RNA + a 5'-end dephospho-ribonucleoside-RNA + GTP = a ribonucleotidyl-ribonucleotide-RNA + GMP + diphosphate</text>
        <dbReference type="Rhea" id="RHEA:68076"/>
        <dbReference type="Rhea" id="RHEA-COMP:10463"/>
        <dbReference type="Rhea" id="RHEA-COMP:13936"/>
        <dbReference type="Rhea" id="RHEA-COMP:17355"/>
        <dbReference type="ChEBI" id="CHEBI:33019"/>
        <dbReference type="ChEBI" id="CHEBI:37565"/>
        <dbReference type="ChEBI" id="CHEBI:58115"/>
        <dbReference type="ChEBI" id="CHEBI:83062"/>
        <dbReference type="ChEBI" id="CHEBI:138284"/>
        <dbReference type="ChEBI" id="CHEBI:173118"/>
        <dbReference type="EC" id="6.5.1.8"/>
    </reaction>
</comment>
<dbReference type="Pfam" id="PF01139">
    <property type="entry name" value="RtcB"/>
    <property type="match status" value="1"/>
</dbReference>
<dbReference type="GO" id="GO:0006396">
    <property type="term" value="P:RNA processing"/>
    <property type="evidence" value="ECO:0007669"/>
    <property type="project" value="InterPro"/>
</dbReference>
<dbReference type="PANTHER" id="PTHR11118:SF1">
    <property type="entry name" value="RNA-SPLICING LIGASE RTCB HOMOLOG"/>
    <property type="match status" value="1"/>
</dbReference>
<dbReference type="SUPFAM" id="SSF103365">
    <property type="entry name" value="Hypothetical protein PH1602"/>
    <property type="match status" value="1"/>
</dbReference>
<name>X0XJJ2_9ZZZZ</name>
<dbReference type="EMBL" id="BARS01040413">
    <property type="protein sequence ID" value="GAG35487.1"/>
    <property type="molecule type" value="Genomic_DNA"/>
</dbReference>
<keyword evidence="3" id="KW-0436">Ligase</keyword>
<dbReference type="PANTHER" id="PTHR11118">
    <property type="entry name" value="RNA-SPLICING LIGASE RTCB HOMOLOG"/>
    <property type="match status" value="1"/>
</dbReference>
<proteinExistence type="predicted"/>
<organism evidence="10">
    <name type="scientific">marine sediment metagenome</name>
    <dbReference type="NCBI Taxonomy" id="412755"/>
    <lineage>
        <taxon>unclassified sequences</taxon>
        <taxon>metagenomes</taxon>
        <taxon>ecological metagenomes</taxon>
    </lineage>
</organism>
<dbReference type="GO" id="GO:0003972">
    <property type="term" value="F:RNA ligase (ATP) activity"/>
    <property type="evidence" value="ECO:0007669"/>
    <property type="project" value="TreeGrafter"/>
</dbReference>
<dbReference type="Gene3D" id="3.90.1860.10">
    <property type="entry name" value="tRNA-splicing ligase RtcB"/>
    <property type="match status" value="1"/>
</dbReference>